<name>W8UAL0_PEPAC</name>
<dbReference type="HOGENOM" id="CLU_2806040_0_0_9"/>
<keyword evidence="1" id="KW-0614">Plasmid</keyword>
<protein>
    <submittedName>
        <fullName evidence="1">Uncharacterized protein</fullName>
    </submittedName>
</protein>
<dbReference type="eggNOG" id="ENOG502ZT6E">
    <property type="taxonomic scope" value="Bacteria"/>
</dbReference>
<accession>W8UAL0</accession>
<geneLocation type="plasmid" evidence="1 2">
    <name>EAL2_808p</name>
</geneLocation>
<dbReference type="PATRIC" id="fig|1286171.3.peg.2507"/>
<evidence type="ECO:0000313" key="1">
    <source>
        <dbReference type="EMBL" id="AHM57836.1"/>
    </source>
</evidence>
<organism evidence="1 2">
    <name type="scientific">Peptoclostridium acidaminophilum DSM 3953</name>
    <dbReference type="NCBI Taxonomy" id="1286171"/>
    <lineage>
        <taxon>Bacteria</taxon>
        <taxon>Bacillati</taxon>
        <taxon>Bacillota</taxon>
        <taxon>Clostridia</taxon>
        <taxon>Peptostreptococcales</taxon>
        <taxon>Peptoclostridiaceae</taxon>
        <taxon>Peptoclostridium</taxon>
    </lineage>
</organism>
<sequence>MHIIEKKSYDIHMFLSMKEIKLMAHAIRLRSQELENKMGLNEEELEEKSILKSFLLDVEKLMKEQMF</sequence>
<evidence type="ECO:0000313" key="2">
    <source>
        <dbReference type="Proteomes" id="UP000019591"/>
    </source>
</evidence>
<dbReference type="RefSeq" id="WP_025436701.1">
    <property type="nucleotide sequence ID" value="NZ_CP007453.1"/>
</dbReference>
<dbReference type="EMBL" id="CP007453">
    <property type="protein sequence ID" value="AHM57836.1"/>
    <property type="molecule type" value="Genomic_DNA"/>
</dbReference>
<dbReference type="KEGG" id="eac:EAL2_808p03310"/>
<reference evidence="1 2" key="1">
    <citation type="journal article" date="2014" name="Genome Announc.">
        <title>Complete Genome Sequence of Amino Acid-Utilizing Eubacterium acidaminophilum al-2 (DSM 3953).</title>
        <authorList>
            <person name="Poehlein A."/>
            <person name="Andreesen J.R."/>
            <person name="Daniel R."/>
        </authorList>
    </citation>
    <scope>NUCLEOTIDE SEQUENCE [LARGE SCALE GENOMIC DNA]</scope>
    <source>
        <strain evidence="1 2">DSM 3953</strain>
        <plasmid evidence="2">Plasmid EAL2_808p</plasmid>
    </source>
</reference>
<proteinExistence type="predicted"/>
<keyword evidence="2" id="KW-1185">Reference proteome</keyword>
<dbReference type="AlphaFoldDB" id="W8UAL0"/>
<dbReference type="Proteomes" id="UP000019591">
    <property type="component" value="Plasmid EAL2_808p"/>
</dbReference>
<gene>
    <name evidence="1" type="ORF">EAL2_808p03310</name>
</gene>